<gene>
    <name evidence="1" type="ORF">N658DRAFT_274429</name>
</gene>
<evidence type="ECO:0000313" key="2">
    <source>
        <dbReference type="Proteomes" id="UP001305647"/>
    </source>
</evidence>
<accession>A0AAN6Q800</accession>
<reference evidence="1" key="2">
    <citation type="submission" date="2023-05" db="EMBL/GenBank/DDBJ databases">
        <authorList>
            <consortium name="Lawrence Berkeley National Laboratory"/>
            <person name="Steindorff A."/>
            <person name="Hensen N."/>
            <person name="Bonometti L."/>
            <person name="Westerberg I."/>
            <person name="Brannstrom I.O."/>
            <person name="Guillou S."/>
            <person name="Cros-Aarteil S."/>
            <person name="Calhoun S."/>
            <person name="Haridas S."/>
            <person name="Kuo A."/>
            <person name="Mondo S."/>
            <person name="Pangilinan J."/>
            <person name="Riley R."/>
            <person name="Labutti K."/>
            <person name="Andreopoulos B."/>
            <person name="Lipzen A."/>
            <person name="Chen C."/>
            <person name="Yanf M."/>
            <person name="Daum C."/>
            <person name="Ng V."/>
            <person name="Clum A."/>
            <person name="Ohm R."/>
            <person name="Martin F."/>
            <person name="Silar P."/>
            <person name="Natvig D."/>
            <person name="Lalanne C."/>
            <person name="Gautier V."/>
            <person name="Ament-Velasquez S.L."/>
            <person name="Kruys A."/>
            <person name="Hutchinson M.I."/>
            <person name="Powell A.J."/>
            <person name="Barry K."/>
            <person name="Miller A.N."/>
            <person name="Grigoriev I.V."/>
            <person name="Debuchy R."/>
            <person name="Gladieux P."/>
            <person name="Thoren M.H."/>
            <person name="Johannesson H."/>
        </authorList>
    </citation>
    <scope>NUCLEOTIDE SEQUENCE</scope>
    <source>
        <strain evidence="1">CBS 757.83</strain>
    </source>
</reference>
<dbReference type="AlphaFoldDB" id="A0AAN6Q800"/>
<dbReference type="EMBL" id="MU863628">
    <property type="protein sequence ID" value="KAK4103430.1"/>
    <property type="molecule type" value="Genomic_DNA"/>
</dbReference>
<dbReference type="Proteomes" id="UP001305647">
    <property type="component" value="Unassembled WGS sequence"/>
</dbReference>
<protein>
    <submittedName>
        <fullName evidence="1">Uncharacterized protein</fullName>
    </submittedName>
</protein>
<evidence type="ECO:0000313" key="1">
    <source>
        <dbReference type="EMBL" id="KAK4103430.1"/>
    </source>
</evidence>
<proteinExistence type="predicted"/>
<sequence>MQVLSHCFGQTHLPHGLDHILKSSLLEAQSPLSVVAINLISFAATTLTPHDPHTLNSLCTTPAISPTSRKTDLQSTFMQRPSPSGGLSGSGRCMPLRTRIAPRTYFTCFVDHMASSPTSSPMASLSRSAHFHVDIGQRTTYEEIPRRPARWTAVKEDGEALAGVKFH</sequence>
<comment type="caution">
    <text evidence="1">The sequence shown here is derived from an EMBL/GenBank/DDBJ whole genome shotgun (WGS) entry which is preliminary data.</text>
</comment>
<keyword evidence="2" id="KW-1185">Reference proteome</keyword>
<name>A0AAN6Q800_9PEZI</name>
<reference evidence="1" key="1">
    <citation type="journal article" date="2023" name="Mol. Phylogenet. Evol.">
        <title>Genome-scale phylogeny and comparative genomics of the fungal order Sordariales.</title>
        <authorList>
            <person name="Hensen N."/>
            <person name="Bonometti L."/>
            <person name="Westerberg I."/>
            <person name="Brannstrom I.O."/>
            <person name="Guillou S."/>
            <person name="Cros-Aarteil S."/>
            <person name="Calhoun S."/>
            <person name="Haridas S."/>
            <person name="Kuo A."/>
            <person name="Mondo S."/>
            <person name="Pangilinan J."/>
            <person name="Riley R."/>
            <person name="LaButti K."/>
            <person name="Andreopoulos B."/>
            <person name="Lipzen A."/>
            <person name="Chen C."/>
            <person name="Yan M."/>
            <person name="Daum C."/>
            <person name="Ng V."/>
            <person name="Clum A."/>
            <person name="Steindorff A."/>
            <person name="Ohm R.A."/>
            <person name="Martin F."/>
            <person name="Silar P."/>
            <person name="Natvig D.O."/>
            <person name="Lalanne C."/>
            <person name="Gautier V."/>
            <person name="Ament-Velasquez S.L."/>
            <person name="Kruys A."/>
            <person name="Hutchinson M.I."/>
            <person name="Powell A.J."/>
            <person name="Barry K."/>
            <person name="Miller A.N."/>
            <person name="Grigoriev I.V."/>
            <person name="Debuchy R."/>
            <person name="Gladieux P."/>
            <person name="Hiltunen Thoren M."/>
            <person name="Johannesson H."/>
        </authorList>
    </citation>
    <scope>NUCLEOTIDE SEQUENCE</scope>
    <source>
        <strain evidence="1">CBS 757.83</strain>
    </source>
</reference>
<organism evidence="1 2">
    <name type="scientific">Parathielavia hyrcaniae</name>
    <dbReference type="NCBI Taxonomy" id="113614"/>
    <lineage>
        <taxon>Eukaryota</taxon>
        <taxon>Fungi</taxon>
        <taxon>Dikarya</taxon>
        <taxon>Ascomycota</taxon>
        <taxon>Pezizomycotina</taxon>
        <taxon>Sordariomycetes</taxon>
        <taxon>Sordariomycetidae</taxon>
        <taxon>Sordariales</taxon>
        <taxon>Chaetomiaceae</taxon>
        <taxon>Parathielavia</taxon>
    </lineage>
</organism>